<accession>A0A1E7FAX2</accession>
<dbReference type="AlphaFoldDB" id="A0A1E7FAX2"/>
<reference evidence="2 3" key="1">
    <citation type="submission" date="2016-09" db="EMBL/GenBank/DDBJ databases">
        <title>Extensive genetic diversity and differential bi-allelic expression allows diatom success in the polar Southern Ocean.</title>
        <authorList>
            <consortium name="DOE Joint Genome Institute"/>
            <person name="Mock T."/>
            <person name="Otillar R.P."/>
            <person name="Strauss J."/>
            <person name="Dupont C."/>
            <person name="Frickenhaus S."/>
            <person name="Maumus F."/>
            <person name="Mcmullan M."/>
            <person name="Sanges R."/>
            <person name="Schmutz J."/>
            <person name="Toseland A."/>
            <person name="Valas R."/>
            <person name="Veluchamy A."/>
            <person name="Ward B.J."/>
            <person name="Allen A."/>
            <person name="Barry K."/>
            <person name="Falciatore A."/>
            <person name="Ferrante M."/>
            <person name="Fortunato A.E."/>
            <person name="Gloeckner G."/>
            <person name="Gruber A."/>
            <person name="Hipkin R."/>
            <person name="Janech M."/>
            <person name="Kroth P."/>
            <person name="Leese F."/>
            <person name="Lindquist E."/>
            <person name="Lyon B.R."/>
            <person name="Martin J."/>
            <person name="Mayer C."/>
            <person name="Parker M."/>
            <person name="Quesneville H."/>
            <person name="Raymond J."/>
            <person name="Uhlig C."/>
            <person name="Valentin K.U."/>
            <person name="Worden A.Z."/>
            <person name="Armbrust E.V."/>
            <person name="Bowler C."/>
            <person name="Green B."/>
            <person name="Moulton V."/>
            <person name="Van Oosterhout C."/>
            <person name="Grigoriev I."/>
        </authorList>
    </citation>
    <scope>NUCLEOTIDE SEQUENCE [LARGE SCALE GENOMIC DNA]</scope>
    <source>
        <strain evidence="2 3">CCMP1102</strain>
    </source>
</reference>
<proteinExistence type="predicted"/>
<feature type="region of interest" description="Disordered" evidence="1">
    <location>
        <begin position="1"/>
        <end position="163"/>
    </location>
</feature>
<dbReference type="Proteomes" id="UP000095751">
    <property type="component" value="Unassembled WGS sequence"/>
</dbReference>
<dbReference type="InParanoid" id="A0A1E7FAX2"/>
<feature type="compositionally biased region" description="Basic and acidic residues" evidence="1">
    <location>
        <begin position="122"/>
        <end position="160"/>
    </location>
</feature>
<feature type="region of interest" description="Disordered" evidence="1">
    <location>
        <begin position="625"/>
        <end position="674"/>
    </location>
</feature>
<feature type="compositionally biased region" description="Basic and acidic residues" evidence="1">
    <location>
        <begin position="421"/>
        <end position="431"/>
    </location>
</feature>
<feature type="region of interest" description="Disordered" evidence="1">
    <location>
        <begin position="780"/>
        <end position="821"/>
    </location>
</feature>
<dbReference type="KEGG" id="fcy:FRACYDRAFT_261620"/>
<dbReference type="OrthoDB" id="48762at2759"/>
<feature type="region of interest" description="Disordered" evidence="1">
    <location>
        <begin position="408"/>
        <end position="440"/>
    </location>
</feature>
<feature type="compositionally biased region" description="Basic and acidic residues" evidence="1">
    <location>
        <begin position="233"/>
        <end position="251"/>
    </location>
</feature>
<feature type="region of interest" description="Disordered" evidence="1">
    <location>
        <begin position="191"/>
        <end position="262"/>
    </location>
</feature>
<name>A0A1E7FAX2_9STRA</name>
<keyword evidence="3" id="KW-1185">Reference proteome</keyword>
<feature type="compositionally biased region" description="Basic residues" evidence="1">
    <location>
        <begin position="865"/>
        <end position="884"/>
    </location>
</feature>
<protein>
    <submittedName>
        <fullName evidence="2">Uncharacterized protein</fullName>
    </submittedName>
</protein>
<feature type="compositionally biased region" description="Basic and acidic residues" evidence="1">
    <location>
        <begin position="640"/>
        <end position="664"/>
    </location>
</feature>
<feature type="compositionally biased region" description="Acidic residues" evidence="1">
    <location>
        <begin position="411"/>
        <end position="420"/>
    </location>
</feature>
<evidence type="ECO:0000313" key="3">
    <source>
        <dbReference type="Proteomes" id="UP000095751"/>
    </source>
</evidence>
<dbReference type="EMBL" id="KV784359">
    <property type="protein sequence ID" value="OEU15299.1"/>
    <property type="molecule type" value="Genomic_DNA"/>
</dbReference>
<evidence type="ECO:0000313" key="2">
    <source>
        <dbReference type="EMBL" id="OEU15299.1"/>
    </source>
</evidence>
<evidence type="ECO:0000256" key="1">
    <source>
        <dbReference type="SAM" id="MobiDB-lite"/>
    </source>
</evidence>
<organism evidence="2 3">
    <name type="scientific">Fragilariopsis cylindrus CCMP1102</name>
    <dbReference type="NCBI Taxonomy" id="635003"/>
    <lineage>
        <taxon>Eukaryota</taxon>
        <taxon>Sar</taxon>
        <taxon>Stramenopiles</taxon>
        <taxon>Ochrophyta</taxon>
        <taxon>Bacillariophyta</taxon>
        <taxon>Bacillariophyceae</taxon>
        <taxon>Bacillariophycidae</taxon>
        <taxon>Bacillariales</taxon>
        <taxon>Bacillariaceae</taxon>
        <taxon>Fragilariopsis</taxon>
    </lineage>
</organism>
<gene>
    <name evidence="2" type="ORF">FRACYDRAFT_261620</name>
</gene>
<sequence length="1165" mass="130146">MGSEESKPIVDPPEDWEPKGATKSFEIISPCSDLSNPSDFNRVRYNPHPPHPQQLQYQNQPPHHRAAEVRTPFSPNAKPLSRKGYKNNLPIAVKVRKSRSSSTSGDGKGEVLPPGAFYFPTKESERRLDRGLGFVKKERRSDQAANLEKHKDGNNKENKFQRVSRQAAKKIMIKKKIALKMIIACLEEKSNRREEDGGNVDDEPKLISAEELTMARPREERKPSTSTARSRRRSEQIEDVPLRKFKKDSEMQKGNNDISDNEKYDMDADEIMMENQRNQMELATSAALHQEDAYFDRLSLSSSANHGSSPFVNNGVACNRVTSILRSSLPDSIDTPINSPISDMFSANNSIPDMRDNEALLGTTKNNINSSPVSSLMRFYTNTGPMDSSSAESYCSDEDEADTQVQVFSDEQSDTETPESEDLKRQSHETHSSLYTAESKSYKKVDGKDLKLLVHDDKVNHQEESDIFPHLRPEVKKVSAKNIAKSRKKSEDREPKMSKLESLFRPILPALSTDDAQSLSSYDPYEIKVTESAPGVIQAANYISLGLRNNELAKLSPSMSILSIDSQQDPSPSLAKHMVSNQAQHNGEFLFADDYGPVVIAQDPNKLRDSATTFSISTAAARSRFSQRSTQKGVDIPMRGFKETDDGSVDHYSHRSERHVRFSEDSTPLSKETDLDGVEDVSDVEGDLLDAVESFAEAEETLEKLDSEEYEQRVESNLSGIIEDTNEDTEISVEHEDLEVDQMNYHQIRKKFGTTTACGGSFAESIDLPHFENKLSNLSDTASCRGRKSSESAQSVRTHRTIDSIPEEDEKVDQSPDDTSIHWTYNETGVTPYVEGKSTANATKSPYYRFKDAKNKFNTQDLPRRKSPGKGRSPKNTKVVKRRSSISAASPAKILRQGSGGLVSTRIHELNSRVTEIRKLKRMRKKMKNPRLHTHNFDNKQPVRNRALINYKTSTFSANTGMSNSLMAAKFNVIPDVDDDEDSLFSSGTSDIADSKKEDVEDDDATQCSRMSEMTGVTSVATVRQIRNHTTTAMLRCSMSSGTTASSGFMNIKKQVFRGSDGTISLKSNRSNRSESTTLSSIIHKENENYLPFRETSHHIVKPSGQHFGAPPASHYLPPSKEPPVQAMKWRTLAAAAAEKDALKASCSKPKRTLATRSNNCKQYL</sequence>
<feature type="region of interest" description="Disordered" evidence="1">
    <location>
        <begin position="851"/>
        <end position="889"/>
    </location>
</feature>